<evidence type="ECO:0000256" key="2">
    <source>
        <dbReference type="SAM" id="SignalP"/>
    </source>
</evidence>
<feature type="chain" id="PRO_5044363732" description="Lipoprotein" evidence="2">
    <location>
        <begin position="21"/>
        <end position="131"/>
    </location>
</feature>
<evidence type="ECO:0000313" key="5">
    <source>
        <dbReference type="Proteomes" id="UP000441102"/>
    </source>
</evidence>
<dbReference type="AlphaFoldDB" id="A0A011UAL4"/>
<organism evidence="4 6">
    <name type="scientific">Brucella anthropi</name>
    <name type="common">Ochrobactrum anthropi</name>
    <dbReference type="NCBI Taxonomy" id="529"/>
    <lineage>
        <taxon>Bacteria</taxon>
        <taxon>Pseudomonadati</taxon>
        <taxon>Pseudomonadota</taxon>
        <taxon>Alphaproteobacteria</taxon>
        <taxon>Hyphomicrobiales</taxon>
        <taxon>Brucellaceae</taxon>
        <taxon>Brucella/Ochrobactrum group</taxon>
        <taxon>Brucella</taxon>
    </lineage>
</organism>
<name>A0A011UAL4_BRUAN</name>
<dbReference type="Proteomes" id="UP000441102">
    <property type="component" value="Unassembled WGS sequence"/>
</dbReference>
<sequence length="131" mass="15017">MSLKSILLALGIGAASLTLSGCVSEGYYGSGYSDPYYVRGGYVGTGVVYNSGGYYRNYPRYPRYYRDSRYYRDRDYYRYRDRDRPRRPDTNRPDRPRPPRPDRPPSGNDGAGRPNPGNLPVIQPIRRGPHN</sequence>
<feature type="compositionally biased region" description="Basic and acidic residues" evidence="1">
    <location>
        <begin position="75"/>
        <end position="103"/>
    </location>
</feature>
<evidence type="ECO:0000256" key="1">
    <source>
        <dbReference type="SAM" id="MobiDB-lite"/>
    </source>
</evidence>
<evidence type="ECO:0000313" key="4">
    <source>
        <dbReference type="EMBL" id="MBE0560796.1"/>
    </source>
</evidence>
<reference evidence="3 5" key="1">
    <citation type="submission" date="2019-09" db="EMBL/GenBank/DDBJ databases">
        <title>Taxonomic organization of the family Brucellaceae based on a phylogenomic approach.</title>
        <authorList>
            <person name="Leclercq S."/>
            <person name="Cloeckaert A."/>
            <person name="Zygmunt M.S."/>
        </authorList>
    </citation>
    <scope>NUCLEOTIDE SEQUENCE [LARGE SCALE GENOMIC DNA]</scope>
    <source>
        <strain evidence="3 5">CCUG 34461</strain>
    </source>
</reference>
<feature type="signal peptide" evidence="2">
    <location>
        <begin position="1"/>
        <end position="20"/>
    </location>
</feature>
<keyword evidence="2" id="KW-0732">Signal</keyword>
<protein>
    <recommendedName>
        <fullName evidence="7">Lipoprotein</fullName>
    </recommendedName>
</protein>
<evidence type="ECO:0008006" key="7">
    <source>
        <dbReference type="Google" id="ProtNLM"/>
    </source>
</evidence>
<dbReference type="EMBL" id="WBWX01000010">
    <property type="protein sequence ID" value="KAB2793012.1"/>
    <property type="molecule type" value="Genomic_DNA"/>
</dbReference>
<dbReference type="Proteomes" id="UP000642265">
    <property type="component" value="Unassembled WGS sequence"/>
</dbReference>
<evidence type="ECO:0000313" key="3">
    <source>
        <dbReference type="EMBL" id="KAB2793012.1"/>
    </source>
</evidence>
<gene>
    <name evidence="3" type="ORF">F9L06_21170</name>
    <name evidence="4" type="ORF">IH622_08245</name>
</gene>
<dbReference type="PROSITE" id="PS51257">
    <property type="entry name" value="PROKAR_LIPOPROTEIN"/>
    <property type="match status" value="1"/>
</dbReference>
<reference evidence="4" key="3">
    <citation type="submission" date="2020-10" db="EMBL/GenBank/DDBJ databases">
        <title>Enrichment of novel Verrucomicrobia, Bacteroidetes and Krumholzibacteria in an oxygen-limited, methane- and iron-fed bioreactor inoculated with Bothnian Sea sediments.</title>
        <authorList>
            <person name="Martins P.D."/>
            <person name="de Jong A."/>
            <person name="Lenstra W.K."/>
            <person name="van Helmond N.A.G.M."/>
            <person name="Slomp C.P."/>
            <person name="Jetten M.S.M."/>
            <person name="Welte C.U."/>
            <person name="Rasigraf O."/>
        </authorList>
    </citation>
    <scope>NUCLEOTIDE SEQUENCE</scope>
    <source>
        <strain evidence="4">MAG47</strain>
    </source>
</reference>
<feature type="region of interest" description="Disordered" evidence="1">
    <location>
        <begin position="75"/>
        <end position="131"/>
    </location>
</feature>
<dbReference type="RefSeq" id="WP_010661127.1">
    <property type="nucleotide sequence ID" value="NZ_CP044970.1"/>
</dbReference>
<dbReference type="EMBL" id="JACZKO010000025">
    <property type="protein sequence ID" value="MBE0560796.1"/>
    <property type="molecule type" value="Genomic_DNA"/>
</dbReference>
<reference evidence="4" key="2">
    <citation type="submission" date="2020-09" db="EMBL/GenBank/DDBJ databases">
        <authorList>
            <person name="Dalcin Martins P."/>
        </authorList>
    </citation>
    <scope>NUCLEOTIDE SEQUENCE</scope>
    <source>
        <strain evidence="4">MAG47</strain>
    </source>
</reference>
<evidence type="ECO:0000313" key="6">
    <source>
        <dbReference type="Proteomes" id="UP000642265"/>
    </source>
</evidence>
<proteinExistence type="predicted"/>
<comment type="caution">
    <text evidence="4">The sequence shown here is derived from an EMBL/GenBank/DDBJ whole genome shotgun (WGS) entry which is preliminary data.</text>
</comment>
<accession>A0A011UAL4</accession>